<sequence length="218" mass="21784">MSFAVGGNAVGFDTFVSPGVGARAVEYGASSYPVLHPRQNSTTPSDTINMFIESMDGDWEYAASIVEACADQTILALRCTSGGDFVGSSTCGPNAVPATVTMGTATYHFSSAVTTSTMGSVVSATAIEGCELAGTTAATCTATIGGEVDGKKTTTSVTSTLTGASYYRFDVAITGGAEKTASATATCAPGKNAGTSLSAKTMMVWALAGVATGVLTLV</sequence>
<keyword evidence="2" id="KW-1185">Reference proteome</keyword>
<protein>
    <submittedName>
        <fullName evidence="1">Uncharacterized protein</fullName>
    </submittedName>
</protein>
<evidence type="ECO:0000313" key="1">
    <source>
        <dbReference type="EMBL" id="KAG4416092.1"/>
    </source>
</evidence>
<evidence type="ECO:0000313" key="2">
    <source>
        <dbReference type="Proteomes" id="UP000664132"/>
    </source>
</evidence>
<gene>
    <name evidence="1" type="ORF">IFR04_010795</name>
</gene>
<dbReference type="AlphaFoldDB" id="A0A8H7TAG2"/>
<dbReference type="EMBL" id="JAFJYH010000198">
    <property type="protein sequence ID" value="KAG4416092.1"/>
    <property type="molecule type" value="Genomic_DNA"/>
</dbReference>
<dbReference type="Proteomes" id="UP000664132">
    <property type="component" value="Unassembled WGS sequence"/>
</dbReference>
<accession>A0A8H7TAG2</accession>
<dbReference type="OrthoDB" id="5242418at2759"/>
<organism evidence="1 2">
    <name type="scientific">Cadophora malorum</name>
    <dbReference type="NCBI Taxonomy" id="108018"/>
    <lineage>
        <taxon>Eukaryota</taxon>
        <taxon>Fungi</taxon>
        <taxon>Dikarya</taxon>
        <taxon>Ascomycota</taxon>
        <taxon>Pezizomycotina</taxon>
        <taxon>Leotiomycetes</taxon>
        <taxon>Helotiales</taxon>
        <taxon>Ploettnerulaceae</taxon>
        <taxon>Cadophora</taxon>
    </lineage>
</organism>
<comment type="caution">
    <text evidence="1">The sequence shown here is derived from an EMBL/GenBank/DDBJ whole genome shotgun (WGS) entry which is preliminary data.</text>
</comment>
<proteinExistence type="predicted"/>
<reference evidence="1" key="1">
    <citation type="submission" date="2021-02" db="EMBL/GenBank/DDBJ databases">
        <title>Genome sequence Cadophora malorum strain M34.</title>
        <authorList>
            <person name="Stefanovic E."/>
            <person name="Vu D."/>
            <person name="Scully C."/>
            <person name="Dijksterhuis J."/>
            <person name="Roader J."/>
            <person name="Houbraken J."/>
        </authorList>
    </citation>
    <scope>NUCLEOTIDE SEQUENCE</scope>
    <source>
        <strain evidence="1">M34</strain>
    </source>
</reference>
<name>A0A8H7TAG2_9HELO</name>